<organism evidence="2 3">
    <name type="scientific">Dipteronia sinensis</name>
    <dbReference type="NCBI Taxonomy" id="43782"/>
    <lineage>
        <taxon>Eukaryota</taxon>
        <taxon>Viridiplantae</taxon>
        <taxon>Streptophyta</taxon>
        <taxon>Embryophyta</taxon>
        <taxon>Tracheophyta</taxon>
        <taxon>Spermatophyta</taxon>
        <taxon>Magnoliopsida</taxon>
        <taxon>eudicotyledons</taxon>
        <taxon>Gunneridae</taxon>
        <taxon>Pentapetalae</taxon>
        <taxon>rosids</taxon>
        <taxon>malvids</taxon>
        <taxon>Sapindales</taxon>
        <taxon>Sapindaceae</taxon>
        <taxon>Hippocastanoideae</taxon>
        <taxon>Acereae</taxon>
        <taxon>Dipteronia</taxon>
    </lineage>
</organism>
<dbReference type="AlphaFoldDB" id="A0AAD9ZS57"/>
<evidence type="ECO:0000313" key="2">
    <source>
        <dbReference type="EMBL" id="KAK3189404.1"/>
    </source>
</evidence>
<dbReference type="PANTHER" id="PTHR47864">
    <property type="entry name" value="TRANSMEMBRANE PROTEIN"/>
    <property type="match status" value="1"/>
</dbReference>
<gene>
    <name evidence="2" type="ORF">Dsin_028965</name>
</gene>
<dbReference type="EMBL" id="JANJYJ010000009">
    <property type="protein sequence ID" value="KAK3189404.1"/>
    <property type="molecule type" value="Genomic_DNA"/>
</dbReference>
<accession>A0AAD9ZS57</accession>
<reference evidence="2" key="1">
    <citation type="journal article" date="2023" name="Plant J.">
        <title>Genome sequences and population genomics provide insights into the demographic history, inbreeding, and mutation load of two 'living fossil' tree species of Dipteronia.</title>
        <authorList>
            <person name="Feng Y."/>
            <person name="Comes H.P."/>
            <person name="Chen J."/>
            <person name="Zhu S."/>
            <person name="Lu R."/>
            <person name="Zhang X."/>
            <person name="Li P."/>
            <person name="Qiu J."/>
            <person name="Olsen K.M."/>
            <person name="Qiu Y."/>
        </authorList>
    </citation>
    <scope>NUCLEOTIDE SEQUENCE</scope>
    <source>
        <strain evidence="2">NBL</strain>
    </source>
</reference>
<dbReference type="InterPro" id="IPR056253">
    <property type="entry name" value="At2g29880-like_C"/>
</dbReference>
<keyword evidence="3" id="KW-1185">Reference proteome</keyword>
<name>A0AAD9ZS57_9ROSI</name>
<feature type="domain" description="At2g29880-like C-terminal" evidence="1">
    <location>
        <begin position="45"/>
        <end position="91"/>
    </location>
</feature>
<sequence length="93" mass="11119">MEIISLSTDSIFVDFRGVHSLLEKREKDREKSEMEKREKERQSCIWEAIKETPNLDERARYKAVALLTNKTKKVAFLKMLPEERSNWITYNLK</sequence>
<evidence type="ECO:0000313" key="3">
    <source>
        <dbReference type="Proteomes" id="UP001281410"/>
    </source>
</evidence>
<dbReference type="InterPro" id="IPR055314">
    <property type="entry name" value="At2g29880-like"/>
</dbReference>
<comment type="caution">
    <text evidence="2">The sequence shown here is derived from an EMBL/GenBank/DDBJ whole genome shotgun (WGS) entry which is preliminary data.</text>
</comment>
<protein>
    <recommendedName>
        <fullName evidence="1">At2g29880-like C-terminal domain-containing protein</fullName>
    </recommendedName>
</protein>
<dbReference type="PANTHER" id="PTHR47864:SF2">
    <property type="entry name" value="MYB_SANT-LIKE DNA-BINDING DOMAIN PROTEIN"/>
    <property type="match status" value="1"/>
</dbReference>
<dbReference type="Proteomes" id="UP001281410">
    <property type="component" value="Unassembled WGS sequence"/>
</dbReference>
<proteinExistence type="predicted"/>
<dbReference type="Pfam" id="PF24769">
    <property type="entry name" value="At2g29880_C"/>
    <property type="match status" value="1"/>
</dbReference>
<evidence type="ECO:0000259" key="1">
    <source>
        <dbReference type="Pfam" id="PF24769"/>
    </source>
</evidence>